<reference evidence="2" key="1">
    <citation type="submission" date="2021-02" db="EMBL/GenBank/DDBJ databases">
        <authorList>
            <person name="Nowell W R."/>
        </authorList>
    </citation>
    <scope>NUCLEOTIDE SEQUENCE</scope>
    <source>
        <strain evidence="2">Ploen Becks lab</strain>
    </source>
</reference>
<dbReference type="Pfam" id="PF08719">
    <property type="entry name" value="NADAR"/>
    <property type="match status" value="1"/>
</dbReference>
<comment type="caution">
    <text evidence="2">The sequence shown here is derived from an EMBL/GenBank/DDBJ whole genome shotgun (WGS) entry which is preliminary data.</text>
</comment>
<proteinExistence type="predicted"/>
<sequence>MTILFYSTKEEPYGCFSNFSLHSFDLNGHHWKTSEHYFQAYKFIGTEYFGQVMRARRPSEAAKLGRQRNFPLRQDWESVKEQIMHQALEAKFTQNQDLKQILLSTGDQELIENSPTDYYWGCGADGSGKNRLGVILMQLREQLKRSSQ</sequence>
<evidence type="ECO:0000259" key="1">
    <source>
        <dbReference type="Pfam" id="PF08719"/>
    </source>
</evidence>
<organism evidence="2 3">
    <name type="scientific">Brachionus calyciflorus</name>
    <dbReference type="NCBI Taxonomy" id="104777"/>
    <lineage>
        <taxon>Eukaryota</taxon>
        <taxon>Metazoa</taxon>
        <taxon>Spiralia</taxon>
        <taxon>Gnathifera</taxon>
        <taxon>Rotifera</taxon>
        <taxon>Eurotatoria</taxon>
        <taxon>Monogononta</taxon>
        <taxon>Pseudotrocha</taxon>
        <taxon>Ploima</taxon>
        <taxon>Brachionidae</taxon>
        <taxon>Brachionus</taxon>
    </lineage>
</organism>
<dbReference type="CDD" id="cd15457">
    <property type="entry name" value="NADAR"/>
    <property type="match status" value="1"/>
</dbReference>
<name>A0A814DLZ0_9BILA</name>
<keyword evidence="3" id="KW-1185">Reference proteome</keyword>
<feature type="domain" description="NADAR" evidence="1">
    <location>
        <begin position="4"/>
        <end position="144"/>
    </location>
</feature>
<dbReference type="SUPFAM" id="SSF143990">
    <property type="entry name" value="YbiA-like"/>
    <property type="match status" value="1"/>
</dbReference>
<protein>
    <recommendedName>
        <fullName evidence="1">NADAR domain-containing protein</fullName>
    </recommendedName>
</protein>
<dbReference type="AlphaFoldDB" id="A0A814DLZ0"/>
<gene>
    <name evidence="2" type="ORF">OXX778_LOCUS14230</name>
</gene>
<dbReference type="InterPro" id="IPR037238">
    <property type="entry name" value="YbiA-like_sf"/>
</dbReference>
<dbReference type="InterPro" id="IPR012816">
    <property type="entry name" value="NADAR"/>
</dbReference>
<evidence type="ECO:0000313" key="2">
    <source>
        <dbReference type="EMBL" id="CAF0956666.1"/>
    </source>
</evidence>
<dbReference type="NCBIfam" id="TIGR02464">
    <property type="entry name" value="ribofla_fusion"/>
    <property type="match status" value="1"/>
</dbReference>
<dbReference type="EMBL" id="CAJNOC010002887">
    <property type="protein sequence ID" value="CAF0956666.1"/>
    <property type="molecule type" value="Genomic_DNA"/>
</dbReference>
<evidence type="ECO:0000313" key="3">
    <source>
        <dbReference type="Proteomes" id="UP000663879"/>
    </source>
</evidence>
<dbReference type="Gene3D" id="1.10.357.40">
    <property type="entry name" value="YbiA-like"/>
    <property type="match status" value="1"/>
</dbReference>
<accession>A0A814DLZ0</accession>
<dbReference type="OrthoDB" id="206452at2759"/>
<dbReference type="Proteomes" id="UP000663879">
    <property type="component" value="Unassembled WGS sequence"/>
</dbReference>